<gene>
    <name evidence="3" type="ORF">SAMN05216204_11535</name>
</gene>
<evidence type="ECO:0000313" key="4">
    <source>
        <dbReference type="Proteomes" id="UP000198639"/>
    </source>
</evidence>
<dbReference type="AlphaFoldDB" id="A0A1I1P7R8"/>
<organism evidence="3 4">
    <name type="scientific">Massilia yuzhufengensis</name>
    <dbReference type="NCBI Taxonomy" id="1164594"/>
    <lineage>
        <taxon>Bacteria</taxon>
        <taxon>Pseudomonadati</taxon>
        <taxon>Pseudomonadota</taxon>
        <taxon>Betaproteobacteria</taxon>
        <taxon>Burkholderiales</taxon>
        <taxon>Oxalobacteraceae</taxon>
        <taxon>Telluria group</taxon>
        <taxon>Massilia</taxon>
    </lineage>
</organism>
<dbReference type="InterPro" id="IPR013424">
    <property type="entry name" value="Ice-binding_C"/>
</dbReference>
<feature type="domain" description="CHRD" evidence="2">
    <location>
        <begin position="22"/>
        <end position="168"/>
    </location>
</feature>
<feature type="signal peptide" evidence="1">
    <location>
        <begin position="1"/>
        <end position="21"/>
    </location>
</feature>
<sequence>MKRLALCLSTIVLLAAAPAQAGLLTYTATLGGANEAPPNASPATGLATVVIDDAASTMSVAITWSGLSGTTTAAHLHCCTTLPFDGNAQIAIGFPSFPTGVSAGSFSASYNLLDANSYTPAFFTANGSAAGAEAAILAGLATGRGYVNLHTTSFPGGEIRGFLTAAAVPEPGSVALLGLGLAGLAWSRRRSLR</sequence>
<name>A0A1I1P7R8_9BURK</name>
<proteinExistence type="predicted"/>
<dbReference type="InterPro" id="IPR010895">
    <property type="entry name" value="CHRD"/>
</dbReference>
<dbReference type="SMART" id="SM00754">
    <property type="entry name" value="CHRD"/>
    <property type="match status" value="1"/>
</dbReference>
<dbReference type="NCBIfam" id="TIGR02595">
    <property type="entry name" value="PEP_CTERM"/>
    <property type="match status" value="1"/>
</dbReference>
<dbReference type="Proteomes" id="UP000198639">
    <property type="component" value="Unassembled WGS sequence"/>
</dbReference>
<feature type="chain" id="PRO_5011652449" evidence="1">
    <location>
        <begin position="22"/>
        <end position="193"/>
    </location>
</feature>
<dbReference type="Pfam" id="PF07589">
    <property type="entry name" value="PEP-CTERM"/>
    <property type="match status" value="1"/>
</dbReference>
<dbReference type="EMBL" id="FOLD01000015">
    <property type="protein sequence ID" value="SFD05726.1"/>
    <property type="molecule type" value="Genomic_DNA"/>
</dbReference>
<accession>A0A1I1P7R8</accession>
<protein>
    <submittedName>
        <fullName evidence="3">PEP-CTERM protein-sorting domain-containing protein</fullName>
    </submittedName>
</protein>
<evidence type="ECO:0000259" key="2">
    <source>
        <dbReference type="PROSITE" id="PS50933"/>
    </source>
</evidence>
<dbReference type="OrthoDB" id="571052at2"/>
<evidence type="ECO:0000313" key="3">
    <source>
        <dbReference type="EMBL" id="SFD05726.1"/>
    </source>
</evidence>
<dbReference type="PROSITE" id="PS50933">
    <property type="entry name" value="CHRD"/>
    <property type="match status" value="1"/>
</dbReference>
<keyword evidence="1" id="KW-0732">Signal</keyword>
<reference evidence="4" key="1">
    <citation type="submission" date="2016-10" db="EMBL/GenBank/DDBJ databases">
        <authorList>
            <person name="Varghese N."/>
            <person name="Submissions S."/>
        </authorList>
    </citation>
    <scope>NUCLEOTIDE SEQUENCE [LARGE SCALE GENOMIC DNA]</scope>
    <source>
        <strain evidence="4">CGMCC 1.12041</strain>
    </source>
</reference>
<keyword evidence="4" id="KW-1185">Reference proteome</keyword>
<dbReference type="RefSeq" id="WP_091875136.1">
    <property type="nucleotide sequence ID" value="NZ_FOLD01000015.1"/>
</dbReference>
<evidence type="ECO:0000256" key="1">
    <source>
        <dbReference type="SAM" id="SignalP"/>
    </source>
</evidence>
<dbReference type="STRING" id="1164594.SAMN05216204_11535"/>
<dbReference type="Pfam" id="PF07452">
    <property type="entry name" value="CHRD"/>
    <property type="match status" value="1"/>
</dbReference>